<dbReference type="Proteomes" id="UP000287296">
    <property type="component" value="Unassembled WGS sequence"/>
</dbReference>
<evidence type="ECO:0000313" key="2">
    <source>
        <dbReference type="Proteomes" id="UP000287296"/>
    </source>
</evidence>
<accession>A0A429X096</accession>
<organism evidence="1 2">
    <name type="scientific">Siminovitchia terrae</name>
    <name type="common">Bacillus terrae</name>
    <dbReference type="NCBI Taxonomy" id="1914933"/>
    <lineage>
        <taxon>Bacteria</taxon>
        <taxon>Bacillati</taxon>
        <taxon>Bacillota</taxon>
        <taxon>Bacilli</taxon>
        <taxon>Bacillales</taxon>
        <taxon>Bacillaceae</taxon>
        <taxon>Siminovitchia</taxon>
    </lineage>
</organism>
<proteinExistence type="predicted"/>
<dbReference type="EMBL" id="QYTW02000061">
    <property type="protein sequence ID" value="RST56901.1"/>
    <property type="molecule type" value="Genomic_DNA"/>
</dbReference>
<sequence>MAKSKRKEKSVELANQILENYQPKTVEDMQNALKDIFG</sequence>
<reference evidence="1 2" key="1">
    <citation type="submission" date="2018-12" db="EMBL/GenBank/DDBJ databases">
        <authorList>
            <person name="Sun L."/>
            <person name="Chen Z."/>
        </authorList>
    </citation>
    <scope>NUCLEOTIDE SEQUENCE [LARGE SCALE GENOMIC DNA]</scope>
    <source>
        <strain evidence="1 2">LMG 29736</strain>
    </source>
</reference>
<protein>
    <submittedName>
        <fullName evidence="1">IS256 family transposase</fullName>
    </submittedName>
</protein>
<gene>
    <name evidence="1" type="ORF">D5F11_025625</name>
</gene>
<dbReference type="AlphaFoldDB" id="A0A429X096"/>
<feature type="non-terminal residue" evidence="1">
    <location>
        <position position="38"/>
    </location>
</feature>
<evidence type="ECO:0000313" key="1">
    <source>
        <dbReference type="EMBL" id="RST56901.1"/>
    </source>
</evidence>
<comment type="caution">
    <text evidence="1">The sequence shown here is derived from an EMBL/GenBank/DDBJ whole genome shotgun (WGS) entry which is preliminary data.</text>
</comment>
<name>A0A429X096_SIMTE</name>